<keyword evidence="1" id="KW-1133">Transmembrane helix</keyword>
<dbReference type="OrthoDB" id="7285394at2"/>
<evidence type="ECO:0000256" key="1">
    <source>
        <dbReference type="SAM" id="Phobius"/>
    </source>
</evidence>
<dbReference type="RefSeq" id="WP_140839716.1">
    <property type="nucleotide sequence ID" value="NZ_RCZI01000010.1"/>
</dbReference>
<dbReference type="AlphaFoldDB" id="A0A502DE78"/>
<keyword evidence="1" id="KW-0812">Transmembrane</keyword>
<feature type="transmembrane region" description="Helical" evidence="1">
    <location>
        <begin position="42"/>
        <end position="64"/>
    </location>
</feature>
<sequence length="123" mass="13461">MSVNNIVFAKNNRTRFVKHGWSWQIALFGPIALLMRSQIPLAIAAFVAMVGIYLLAGVITILVLDLDEGPATALGYVAACGAVGYFGNRFSARSYVKNGWMPVDRFPDDWNTPKLIDRPATAS</sequence>
<evidence type="ECO:0008006" key="4">
    <source>
        <dbReference type="Google" id="ProtNLM"/>
    </source>
</evidence>
<dbReference type="EMBL" id="RCZI01000010">
    <property type="protein sequence ID" value="TPG23463.1"/>
    <property type="molecule type" value="Genomic_DNA"/>
</dbReference>
<accession>A0A502DE78</accession>
<feature type="transmembrane region" description="Helical" evidence="1">
    <location>
        <begin position="70"/>
        <end position="87"/>
    </location>
</feature>
<keyword evidence="1" id="KW-0472">Membrane</keyword>
<evidence type="ECO:0000313" key="3">
    <source>
        <dbReference type="Proteomes" id="UP000319212"/>
    </source>
</evidence>
<comment type="caution">
    <text evidence="2">The sequence shown here is derived from an EMBL/GenBank/DDBJ whole genome shotgun (WGS) entry which is preliminary data.</text>
</comment>
<evidence type="ECO:0000313" key="2">
    <source>
        <dbReference type="EMBL" id="TPG23463.1"/>
    </source>
</evidence>
<gene>
    <name evidence="2" type="ORF">EAH82_20580</name>
</gene>
<reference evidence="2 3" key="1">
    <citation type="journal article" date="2019" name="Environ. Microbiol.">
        <title>Species interactions and distinct microbial communities in high Arctic permafrost affected cryosols are associated with the CH4 and CO2 gas fluxes.</title>
        <authorList>
            <person name="Altshuler I."/>
            <person name="Hamel J."/>
            <person name="Turney S."/>
            <person name="Magnuson E."/>
            <person name="Levesque R."/>
            <person name="Greer C."/>
            <person name="Whyte L.G."/>
        </authorList>
    </citation>
    <scope>NUCLEOTIDE SEQUENCE [LARGE SCALE GENOMIC DNA]</scope>
    <source>
        <strain evidence="2 3">S06.C</strain>
    </source>
</reference>
<proteinExistence type="predicted"/>
<organism evidence="2 3">
    <name type="scientific">Variovorax guangxiensis</name>
    <dbReference type="NCBI Taxonomy" id="1775474"/>
    <lineage>
        <taxon>Bacteria</taxon>
        <taxon>Pseudomonadati</taxon>
        <taxon>Pseudomonadota</taxon>
        <taxon>Betaproteobacteria</taxon>
        <taxon>Burkholderiales</taxon>
        <taxon>Comamonadaceae</taxon>
        <taxon>Variovorax</taxon>
    </lineage>
</organism>
<name>A0A502DE78_9BURK</name>
<protein>
    <recommendedName>
        <fullName evidence="4">DUF2628 domain-containing protein</fullName>
    </recommendedName>
</protein>
<dbReference type="Proteomes" id="UP000319212">
    <property type="component" value="Unassembled WGS sequence"/>
</dbReference>